<evidence type="ECO:0000256" key="3">
    <source>
        <dbReference type="ARBA" id="ARBA00022630"/>
    </source>
</evidence>
<feature type="binding site" evidence="6">
    <location>
        <begin position="256"/>
        <end position="257"/>
    </location>
    <ligand>
        <name>FAD</name>
        <dbReference type="ChEBI" id="CHEBI:57692"/>
    </ligand>
</feature>
<gene>
    <name evidence="8" type="ORF">AV274_1349</name>
</gene>
<dbReference type="Gene3D" id="3.40.50.620">
    <property type="entry name" value="HUPs"/>
    <property type="match status" value="1"/>
</dbReference>
<dbReference type="EMBL" id="LXWW01000054">
    <property type="protein sequence ID" value="OAO16906.1"/>
    <property type="molecule type" value="Genomic_DNA"/>
</dbReference>
<protein>
    <recommendedName>
        <fullName evidence="5">Electron transfer flavoprotein subunit alpha</fullName>
        <shortName evidence="5">Alpha-ETF</shortName>
    </recommendedName>
</protein>
<keyword evidence="5" id="KW-0496">Mitochondrion</keyword>
<comment type="subunit">
    <text evidence="5">Heterodimer of an alpha and a beta subunit.</text>
</comment>
<comment type="caution">
    <text evidence="8">The sequence shown here is derived from an EMBL/GenBank/DDBJ whole genome shotgun (WGS) entry which is preliminary data.</text>
</comment>
<keyword evidence="9" id="KW-1185">Reference proteome</keyword>
<evidence type="ECO:0000256" key="2">
    <source>
        <dbReference type="ARBA" id="ARBA00005817"/>
    </source>
</evidence>
<evidence type="ECO:0000256" key="6">
    <source>
        <dbReference type="PIRSR" id="PIRSR000089-1"/>
    </source>
</evidence>
<dbReference type="AlphaFoldDB" id="A0A196SKT4"/>
<feature type="domain" description="Electron transfer flavoprotein alpha/beta-subunit N-terminal" evidence="7">
    <location>
        <begin position="26"/>
        <end position="211"/>
    </location>
</feature>
<organism evidence="8 9">
    <name type="scientific">Blastocystis sp. subtype 1 (strain ATCC 50177 / NandII)</name>
    <dbReference type="NCBI Taxonomy" id="478820"/>
    <lineage>
        <taxon>Eukaryota</taxon>
        <taxon>Sar</taxon>
        <taxon>Stramenopiles</taxon>
        <taxon>Bigyra</taxon>
        <taxon>Opalozoa</taxon>
        <taxon>Opalinata</taxon>
        <taxon>Blastocystidae</taxon>
        <taxon>Blastocystis</taxon>
    </lineage>
</organism>
<dbReference type="SMART" id="SM00893">
    <property type="entry name" value="ETF"/>
    <property type="match status" value="1"/>
</dbReference>
<dbReference type="PIRSF" id="PIRSF000089">
    <property type="entry name" value="Electra_flavoP_a"/>
    <property type="match status" value="1"/>
</dbReference>
<comment type="function">
    <text evidence="5">The electron transfer flavoprotein serves as a specific electron acceptor for several dehydrogenases, including five acyl-CoA dehydrogenases, glutaryl-CoA and sarcosine dehydrogenase. It transfers the electrons to the main mitochondrial respiratory chain via ETF-ubiquinone oxidoreductase (ETF dehydrogenase).</text>
</comment>
<dbReference type="STRING" id="478820.A0A196SKT4"/>
<dbReference type="Pfam" id="PF00766">
    <property type="entry name" value="ETF_alpha"/>
    <property type="match status" value="1"/>
</dbReference>
<sequence length="338" mass="35833">MMSLYSRAHVLSRTALPFLTKRFAGSLVIGETQGKGLSKNTLSAIEVAKRFGDVSLWLCDASLDESACLECVKSTPVKELLLSDKAAMSSPSCVLPENRTKALAALQKQHSFDFICGCSTSCAKALLARFAGVINVPMLTDVINVVDKTTFQRYVYAGNALETVSLHTSPLVMTIRPSPHIAFQACDAPAPAVSRVQIDADPKYAVLKKENPTISSRPDLQTASRVVVGGRGVGSADKFKMIGALADKLNAAVGGTRVAVDMHMVDASLQVGQTGKIIAPELYIGVGVSGSIQHQAGMKESSTVVCINKDPEAPLFNIADFGIVGDLNKVVPELVSKL</sequence>
<dbReference type="GO" id="GO:0005759">
    <property type="term" value="C:mitochondrial matrix"/>
    <property type="evidence" value="ECO:0007669"/>
    <property type="project" value="UniProtKB-SubCell"/>
</dbReference>
<dbReference type="InterPro" id="IPR014731">
    <property type="entry name" value="ETF_asu_C"/>
</dbReference>
<dbReference type="InterPro" id="IPR014730">
    <property type="entry name" value="ETF_a/b_N"/>
</dbReference>
<accession>A0A196SKT4</accession>
<dbReference type="GO" id="GO:0009055">
    <property type="term" value="F:electron transfer activity"/>
    <property type="evidence" value="ECO:0007669"/>
    <property type="project" value="InterPro"/>
</dbReference>
<dbReference type="PANTHER" id="PTHR43153:SF1">
    <property type="entry name" value="ELECTRON TRANSFER FLAVOPROTEIN SUBUNIT ALPHA, MITOCHONDRIAL"/>
    <property type="match status" value="1"/>
</dbReference>
<feature type="binding site" evidence="6">
    <location>
        <position position="231"/>
    </location>
    <ligand>
        <name>FAD</name>
        <dbReference type="ChEBI" id="CHEBI:57692"/>
    </ligand>
</feature>
<dbReference type="FunFam" id="3.40.50.1220:FF:000001">
    <property type="entry name" value="Electron transfer flavoprotein, alpha subunit"/>
    <property type="match status" value="1"/>
</dbReference>
<name>A0A196SKT4_BLAHN</name>
<dbReference type="SUPFAM" id="SSF52402">
    <property type="entry name" value="Adenine nucleotide alpha hydrolases-like"/>
    <property type="match status" value="1"/>
</dbReference>
<keyword evidence="4 5" id="KW-0274">FAD</keyword>
<keyword evidence="5" id="KW-0813">Transport</keyword>
<dbReference type="InterPro" id="IPR001308">
    <property type="entry name" value="ETF_a/FixB"/>
</dbReference>
<evidence type="ECO:0000259" key="7">
    <source>
        <dbReference type="SMART" id="SM00893"/>
    </source>
</evidence>
<evidence type="ECO:0000313" key="8">
    <source>
        <dbReference type="EMBL" id="OAO16906.1"/>
    </source>
</evidence>
<evidence type="ECO:0000256" key="5">
    <source>
        <dbReference type="PIRNR" id="PIRNR000089"/>
    </source>
</evidence>
<comment type="cofactor">
    <cofactor evidence="5 6">
        <name>FAD</name>
        <dbReference type="ChEBI" id="CHEBI:57692"/>
    </cofactor>
    <text evidence="5 6">Binds 1 FAD per dimer.</text>
</comment>
<dbReference type="Pfam" id="PF01012">
    <property type="entry name" value="ETF"/>
    <property type="match status" value="1"/>
</dbReference>
<dbReference type="Proteomes" id="UP000078348">
    <property type="component" value="Unassembled WGS sequence"/>
</dbReference>
<dbReference type="GO" id="GO:0050660">
    <property type="term" value="F:flavin adenine dinucleotide binding"/>
    <property type="evidence" value="ECO:0007669"/>
    <property type="project" value="InterPro"/>
</dbReference>
<evidence type="ECO:0000256" key="1">
    <source>
        <dbReference type="ARBA" id="ARBA00004305"/>
    </source>
</evidence>
<reference evidence="8 9" key="1">
    <citation type="submission" date="2016-05" db="EMBL/GenBank/DDBJ databases">
        <title>Nuclear genome of Blastocystis sp. subtype 1 NandII.</title>
        <authorList>
            <person name="Gentekaki E."/>
            <person name="Curtis B."/>
            <person name="Stairs C."/>
            <person name="Eme L."/>
            <person name="Herman E."/>
            <person name="Klimes V."/>
            <person name="Arias M.C."/>
            <person name="Elias M."/>
            <person name="Hilliou F."/>
            <person name="Klute M."/>
            <person name="Malik S.-B."/>
            <person name="Pightling A."/>
            <person name="Rachubinski R."/>
            <person name="Salas D."/>
            <person name="Schlacht A."/>
            <person name="Suga H."/>
            <person name="Archibald J."/>
            <person name="Ball S.G."/>
            <person name="Clark G."/>
            <person name="Dacks J."/>
            <person name="Van Der Giezen M."/>
            <person name="Tsaousis A."/>
            <person name="Roger A."/>
        </authorList>
    </citation>
    <scope>NUCLEOTIDE SEQUENCE [LARGE SCALE GENOMIC DNA]</scope>
    <source>
        <strain evidence="9">ATCC 50177 / NandII</strain>
    </source>
</reference>
<dbReference type="PANTHER" id="PTHR43153">
    <property type="entry name" value="ELECTRON TRANSFER FLAVOPROTEIN ALPHA"/>
    <property type="match status" value="1"/>
</dbReference>
<feature type="binding site" evidence="6">
    <location>
        <begin position="287"/>
        <end position="294"/>
    </location>
    <ligand>
        <name>FAD</name>
        <dbReference type="ChEBI" id="CHEBI:57692"/>
    </ligand>
</feature>
<dbReference type="SUPFAM" id="SSF52467">
    <property type="entry name" value="DHS-like NAD/FAD-binding domain"/>
    <property type="match status" value="1"/>
</dbReference>
<dbReference type="InterPro" id="IPR029035">
    <property type="entry name" value="DHS-like_NAD/FAD-binding_dom"/>
</dbReference>
<keyword evidence="3 5" id="KW-0285">Flavoprotein</keyword>
<comment type="similarity">
    <text evidence="2 5">Belongs to the ETF alpha-subunit/FixB family.</text>
</comment>
<dbReference type="GO" id="GO:0033539">
    <property type="term" value="P:fatty acid beta-oxidation using acyl-CoA dehydrogenase"/>
    <property type="evidence" value="ECO:0007669"/>
    <property type="project" value="TreeGrafter"/>
</dbReference>
<evidence type="ECO:0000256" key="4">
    <source>
        <dbReference type="ARBA" id="ARBA00022827"/>
    </source>
</evidence>
<proteinExistence type="inferred from homology"/>
<comment type="subcellular location">
    <subcellularLocation>
        <location evidence="1 5">Mitochondrion matrix</location>
    </subcellularLocation>
</comment>
<keyword evidence="5" id="KW-0249">Electron transport</keyword>
<feature type="binding site" evidence="6">
    <location>
        <begin position="270"/>
        <end position="274"/>
    </location>
    <ligand>
        <name>FAD</name>
        <dbReference type="ChEBI" id="CHEBI:57692"/>
    </ligand>
</feature>
<dbReference type="Gene3D" id="3.40.50.1220">
    <property type="entry name" value="TPP-binding domain"/>
    <property type="match status" value="1"/>
</dbReference>
<feature type="binding site" evidence="6">
    <location>
        <position position="308"/>
    </location>
    <ligand>
        <name>FAD</name>
        <dbReference type="ChEBI" id="CHEBI:57692"/>
    </ligand>
</feature>
<evidence type="ECO:0000313" key="9">
    <source>
        <dbReference type="Proteomes" id="UP000078348"/>
    </source>
</evidence>
<dbReference type="InterPro" id="IPR014729">
    <property type="entry name" value="Rossmann-like_a/b/a_fold"/>
</dbReference>
<dbReference type="OrthoDB" id="1715808at2759"/>